<dbReference type="STRING" id="164348.BFF78_02285"/>
<sequence>MARPVGIDLGTTNSVVSVLEGGEPTVVTNAEGARTTPSVVAFAKNGEVLVGEVAKRQAVTNVDRTARSVKRHMGDHGWRFPEHGDIDGKRYTAQEISARVLQKLKRDAEAHLGEDVTDAVVTVPAYFDDAQRQATKEAGEIAGLNVLRIINEPTAAALAYGLDKENDQTVLVFDLGGGTFDVSLLEIGEGVIEVKATNGDTHLGGDDWDQRIVDHLVTTFKNSYGIDLAKDKMAVQRLREAAERAKVELSSSTETNINLPYITASAEGPLHLDEKLTRAQFQQLTSDLLERCKGPFHNAVKDAGIKVSDIDHVILVGGSTRMPAVTDLVRELTGKDPHKGVNPDEVVAVGASLQAGVLKGEVKDVLLLDVTPLSLGIETKGGIMTRLIERNTTIPTRRSEIFTTAEDNQPSVTIQVYQGEREIAAYNKKLGMFELTGLAPAPRGVPQIEVAFDIDANGIMHVSAKDLGTGKEQKMTVTGGSALPKDDIDRMVREAEQHAEEDRKRRDDAEARNQAEQLVYSTEKLIRDNPERIPADARSETESAISELKERLKGEDTAAIRQATERAAEAAQKIGTAMYERSRAEGQTSPGADTSSAASSDEGVVDAEIVDDDKPEAG</sequence>
<evidence type="ECO:0000256" key="1">
    <source>
        <dbReference type="ARBA" id="ARBA00007381"/>
    </source>
</evidence>
<dbReference type="PROSITE" id="PS00329">
    <property type="entry name" value="HSP70_2"/>
    <property type="match status" value="1"/>
</dbReference>
<keyword evidence="9" id="KW-0175">Coiled coil</keyword>
<comment type="caution">
    <text evidence="11">The sequence shown here is derived from an EMBL/GenBank/DDBJ whole genome shotgun (WGS) entry which is preliminary data.</text>
</comment>
<dbReference type="NCBIfam" id="NF001413">
    <property type="entry name" value="PRK00290.1"/>
    <property type="match status" value="1"/>
</dbReference>
<dbReference type="InterPro" id="IPR029048">
    <property type="entry name" value="HSP70_C_sf"/>
</dbReference>
<gene>
    <name evidence="7" type="primary">dnaK</name>
    <name evidence="11" type="ORF">FB563_8416</name>
</gene>
<protein>
    <recommendedName>
        <fullName evidence="7">Chaperone protein DnaK</fullName>
    </recommendedName>
    <alternativeName>
        <fullName evidence="7">HSP70</fullName>
    </alternativeName>
    <alternativeName>
        <fullName evidence="7">Heat shock 70 kDa protein</fullName>
    </alternativeName>
    <alternativeName>
        <fullName evidence="7">Heat shock protein 70</fullName>
    </alternativeName>
</protein>
<dbReference type="FunFam" id="1.20.1270.10:FF:000001">
    <property type="entry name" value="Molecular chaperone DnaK"/>
    <property type="match status" value="1"/>
</dbReference>
<organism evidence="11 12">
    <name type="scientific">Streptomyces puniciscabiei</name>
    <dbReference type="NCBI Taxonomy" id="164348"/>
    <lineage>
        <taxon>Bacteria</taxon>
        <taxon>Bacillati</taxon>
        <taxon>Actinomycetota</taxon>
        <taxon>Actinomycetes</taxon>
        <taxon>Kitasatosporales</taxon>
        <taxon>Streptomycetaceae</taxon>
        <taxon>Streptomyces</taxon>
    </lineage>
</organism>
<name>A0A542SX54_9ACTN</name>
<evidence type="ECO:0000256" key="3">
    <source>
        <dbReference type="ARBA" id="ARBA00022741"/>
    </source>
</evidence>
<dbReference type="PROSITE" id="PS01036">
    <property type="entry name" value="HSP70_3"/>
    <property type="match status" value="1"/>
</dbReference>
<dbReference type="RefSeq" id="WP_055708817.1">
    <property type="nucleotide sequence ID" value="NZ_JBPJFI010000002.1"/>
</dbReference>
<dbReference type="GO" id="GO:0051082">
    <property type="term" value="F:unfolded protein binding"/>
    <property type="evidence" value="ECO:0007669"/>
    <property type="project" value="InterPro"/>
</dbReference>
<keyword evidence="3 7" id="KW-0547">Nucleotide-binding</keyword>
<feature type="coiled-coil region" evidence="9">
    <location>
        <begin position="228"/>
        <end position="255"/>
    </location>
</feature>
<dbReference type="EMBL" id="VFNX01000008">
    <property type="protein sequence ID" value="TQK79191.1"/>
    <property type="molecule type" value="Genomic_DNA"/>
</dbReference>
<feature type="region of interest" description="Disordered" evidence="10">
    <location>
        <begin position="519"/>
        <end position="544"/>
    </location>
</feature>
<feature type="compositionally biased region" description="Acidic residues" evidence="10">
    <location>
        <begin position="603"/>
        <end position="618"/>
    </location>
</feature>
<comment type="similarity">
    <text evidence="1 7 8">Belongs to the heat shock protein 70 family.</text>
</comment>
<evidence type="ECO:0000256" key="2">
    <source>
        <dbReference type="ARBA" id="ARBA00022553"/>
    </source>
</evidence>
<keyword evidence="12" id="KW-1185">Reference proteome</keyword>
<evidence type="ECO:0000256" key="4">
    <source>
        <dbReference type="ARBA" id="ARBA00022840"/>
    </source>
</evidence>
<comment type="induction">
    <text evidence="7">By stress conditions e.g. heat shock.</text>
</comment>
<reference evidence="11 12" key="1">
    <citation type="submission" date="2019-06" db="EMBL/GenBank/DDBJ databases">
        <title>Sequencing the genomes of 1000 actinobacteria strains.</title>
        <authorList>
            <person name="Klenk H.-P."/>
        </authorList>
    </citation>
    <scope>NUCLEOTIDE SEQUENCE [LARGE SCALE GENOMIC DNA]</scope>
    <source>
        <strain evidence="11 12">DSM 41929</strain>
    </source>
</reference>
<comment type="function">
    <text evidence="7">Acts as a chaperone.</text>
</comment>
<dbReference type="NCBIfam" id="TIGR02350">
    <property type="entry name" value="prok_dnaK"/>
    <property type="match status" value="1"/>
</dbReference>
<proteinExistence type="evidence at transcript level"/>
<dbReference type="SUPFAM" id="SSF100934">
    <property type="entry name" value="Heat shock protein 70kD (HSP70), C-terminal subdomain"/>
    <property type="match status" value="1"/>
</dbReference>
<dbReference type="CDD" id="cd10234">
    <property type="entry name" value="ASKHA_NBD_HSP70_DnaK-like"/>
    <property type="match status" value="1"/>
</dbReference>
<dbReference type="SUPFAM" id="SSF100920">
    <property type="entry name" value="Heat shock protein 70kD (HSP70), peptide-binding domain"/>
    <property type="match status" value="1"/>
</dbReference>
<evidence type="ECO:0000313" key="12">
    <source>
        <dbReference type="Proteomes" id="UP000318103"/>
    </source>
</evidence>
<accession>A0A542SX54</accession>
<keyword evidence="4 7" id="KW-0067">ATP-binding</keyword>
<dbReference type="Gene3D" id="2.60.34.10">
    <property type="entry name" value="Substrate Binding Domain Of DNAk, Chain A, domain 1"/>
    <property type="match status" value="1"/>
</dbReference>
<evidence type="ECO:0000256" key="6">
    <source>
        <dbReference type="ARBA" id="ARBA00023186"/>
    </source>
</evidence>
<dbReference type="OrthoDB" id="9766019at2"/>
<feature type="compositionally biased region" description="Basic and acidic residues" evidence="10">
    <location>
        <begin position="524"/>
        <end position="544"/>
    </location>
</feature>
<dbReference type="PROSITE" id="PS00297">
    <property type="entry name" value="HSP70_1"/>
    <property type="match status" value="1"/>
</dbReference>
<dbReference type="Pfam" id="PF00012">
    <property type="entry name" value="HSP70"/>
    <property type="match status" value="1"/>
</dbReference>
<dbReference type="Proteomes" id="UP000318103">
    <property type="component" value="Unassembled WGS sequence"/>
</dbReference>
<feature type="region of interest" description="Disordered" evidence="10">
    <location>
        <begin position="563"/>
        <end position="618"/>
    </location>
</feature>
<dbReference type="FunFam" id="2.60.34.10:FF:000014">
    <property type="entry name" value="Chaperone protein DnaK HSP70"/>
    <property type="match status" value="1"/>
</dbReference>
<evidence type="ECO:0000313" key="11">
    <source>
        <dbReference type="EMBL" id="TQK79191.1"/>
    </source>
</evidence>
<dbReference type="Gene3D" id="3.30.420.40">
    <property type="match status" value="2"/>
</dbReference>
<keyword evidence="6 7" id="KW-0143">Chaperone</keyword>
<dbReference type="Gene3D" id="1.20.1270.10">
    <property type="match status" value="1"/>
</dbReference>
<dbReference type="PANTHER" id="PTHR19375">
    <property type="entry name" value="HEAT SHOCK PROTEIN 70KDA"/>
    <property type="match status" value="1"/>
</dbReference>
<dbReference type="HAMAP" id="MF_00332">
    <property type="entry name" value="DnaK"/>
    <property type="match status" value="1"/>
</dbReference>
<evidence type="ECO:0000256" key="5">
    <source>
        <dbReference type="ARBA" id="ARBA00023016"/>
    </source>
</evidence>
<dbReference type="AlphaFoldDB" id="A0A542SX54"/>
<dbReference type="SUPFAM" id="SSF53067">
    <property type="entry name" value="Actin-like ATPase domain"/>
    <property type="match status" value="2"/>
</dbReference>
<dbReference type="InterPro" id="IPR043129">
    <property type="entry name" value="ATPase_NBD"/>
</dbReference>
<dbReference type="FunFam" id="3.90.640.10:FF:000003">
    <property type="entry name" value="Molecular chaperone DnaK"/>
    <property type="match status" value="1"/>
</dbReference>
<evidence type="ECO:0000256" key="8">
    <source>
        <dbReference type="RuleBase" id="RU003322"/>
    </source>
</evidence>
<dbReference type="GO" id="GO:0005524">
    <property type="term" value="F:ATP binding"/>
    <property type="evidence" value="ECO:0007669"/>
    <property type="project" value="UniProtKB-UniRule"/>
</dbReference>
<evidence type="ECO:0000256" key="9">
    <source>
        <dbReference type="SAM" id="Coils"/>
    </source>
</evidence>
<dbReference type="InterPro" id="IPR018181">
    <property type="entry name" value="Heat_shock_70_CS"/>
</dbReference>
<dbReference type="PRINTS" id="PR00301">
    <property type="entry name" value="HEATSHOCK70"/>
</dbReference>
<evidence type="ECO:0000256" key="7">
    <source>
        <dbReference type="HAMAP-Rule" id="MF_00332"/>
    </source>
</evidence>
<dbReference type="InterPro" id="IPR029047">
    <property type="entry name" value="HSP70_peptide-bd_sf"/>
</dbReference>
<dbReference type="InterPro" id="IPR013126">
    <property type="entry name" value="Hsp_70_fam"/>
</dbReference>
<dbReference type="FunFam" id="3.30.420.40:FF:000071">
    <property type="entry name" value="Molecular chaperone DnaK"/>
    <property type="match status" value="1"/>
</dbReference>
<keyword evidence="5 7" id="KW-0346">Stress response</keyword>
<evidence type="ECO:0000256" key="10">
    <source>
        <dbReference type="SAM" id="MobiDB-lite"/>
    </source>
</evidence>
<dbReference type="GO" id="GO:0140662">
    <property type="term" value="F:ATP-dependent protein folding chaperone"/>
    <property type="evidence" value="ECO:0007669"/>
    <property type="project" value="InterPro"/>
</dbReference>
<dbReference type="InterPro" id="IPR012725">
    <property type="entry name" value="Chaperone_DnaK"/>
</dbReference>
<dbReference type="Gene3D" id="3.90.640.10">
    <property type="entry name" value="Actin, Chain A, domain 4"/>
    <property type="match status" value="1"/>
</dbReference>
<feature type="compositionally biased region" description="Polar residues" evidence="10">
    <location>
        <begin position="585"/>
        <end position="599"/>
    </location>
</feature>
<feature type="modified residue" description="Phosphothreonine; by autocatalysis" evidence="7">
    <location>
        <position position="179"/>
    </location>
</feature>
<keyword evidence="2 7" id="KW-0597">Phosphoprotein</keyword>